<accession>A0A6P8HY99</accession>
<organism evidence="1 2">
    <name type="scientific">Actinia tenebrosa</name>
    <name type="common">Australian red waratah sea anemone</name>
    <dbReference type="NCBI Taxonomy" id="6105"/>
    <lineage>
        <taxon>Eukaryota</taxon>
        <taxon>Metazoa</taxon>
        <taxon>Cnidaria</taxon>
        <taxon>Anthozoa</taxon>
        <taxon>Hexacorallia</taxon>
        <taxon>Actiniaria</taxon>
        <taxon>Actiniidae</taxon>
        <taxon>Actinia</taxon>
    </lineage>
</organism>
<dbReference type="KEGG" id="aten:116296474"/>
<sequence>MFKHSIDIHSLPYLKKSYSTFLDKVNESSITVHCERISGINVAGELFGSSGTRKSRSGFILAAWCGVNGRIDTSGTKVRPGVVTHFIRQNVEVDGCMETCILAEVRWFQVHPRRDALGAPLQVWCNNHYEIEGPADFIPLQRIHAKFVPAIQVLNNENVLVVCPLPRKLQC</sequence>
<gene>
    <name evidence="2" type="primary">LOC116296474</name>
</gene>
<evidence type="ECO:0000313" key="2">
    <source>
        <dbReference type="RefSeq" id="XP_031560353.1"/>
    </source>
</evidence>
<name>A0A6P8HY99_ACTTE</name>
<dbReference type="RefSeq" id="XP_031560353.1">
    <property type="nucleotide sequence ID" value="XM_031704493.1"/>
</dbReference>
<protein>
    <submittedName>
        <fullName evidence="2">Uncharacterized protein LOC116296474</fullName>
    </submittedName>
</protein>
<dbReference type="OrthoDB" id="5945370at2759"/>
<dbReference type="GeneID" id="116296474"/>
<reference evidence="2" key="1">
    <citation type="submission" date="2025-08" db="UniProtKB">
        <authorList>
            <consortium name="RefSeq"/>
        </authorList>
    </citation>
    <scope>IDENTIFICATION</scope>
    <source>
        <tissue evidence="2">Tentacle</tissue>
    </source>
</reference>
<proteinExistence type="predicted"/>
<keyword evidence="1" id="KW-1185">Reference proteome</keyword>
<evidence type="ECO:0000313" key="1">
    <source>
        <dbReference type="Proteomes" id="UP000515163"/>
    </source>
</evidence>
<dbReference type="AlphaFoldDB" id="A0A6P8HY99"/>
<dbReference type="Proteomes" id="UP000515163">
    <property type="component" value="Unplaced"/>
</dbReference>
<dbReference type="InParanoid" id="A0A6P8HY99"/>